<gene>
    <name evidence="11" type="ORF">H0H81_004983</name>
</gene>
<dbReference type="GO" id="GO:0015031">
    <property type="term" value="P:protein transport"/>
    <property type="evidence" value="ECO:0007669"/>
    <property type="project" value="UniProtKB-KW"/>
</dbReference>
<keyword evidence="4 10" id="KW-0812">Transmembrane</keyword>
<reference evidence="11" key="2">
    <citation type="submission" date="2021-10" db="EMBL/GenBank/DDBJ databases">
        <title>Phylogenomics reveals ancestral predisposition of the termite-cultivated fungus Termitomyces towards a domesticated lifestyle.</title>
        <authorList>
            <person name="Auxier B."/>
            <person name="Grum-Grzhimaylo A."/>
            <person name="Cardenas M.E."/>
            <person name="Lodge J.D."/>
            <person name="Laessoe T."/>
            <person name="Pedersen O."/>
            <person name="Smith M.E."/>
            <person name="Kuyper T.W."/>
            <person name="Franco-Molano E.A."/>
            <person name="Baroni T.J."/>
            <person name="Aanen D.K."/>
        </authorList>
    </citation>
    <scope>NUCLEOTIDE SEQUENCE</scope>
    <source>
        <strain evidence="11">D49</strain>
    </source>
</reference>
<keyword evidence="3 9" id="KW-0813">Transport</keyword>
<evidence type="ECO:0000256" key="4">
    <source>
        <dbReference type="ARBA" id="ARBA00022692"/>
    </source>
</evidence>
<feature type="transmembrane region" description="Helical" evidence="10">
    <location>
        <begin position="228"/>
        <end position="246"/>
    </location>
</feature>
<keyword evidence="9" id="KW-0931">ER-Golgi transport</keyword>
<evidence type="ECO:0000313" key="11">
    <source>
        <dbReference type="EMBL" id="KAG5652439.1"/>
    </source>
</evidence>
<evidence type="ECO:0000256" key="7">
    <source>
        <dbReference type="ARBA" id="ARBA00023034"/>
    </source>
</evidence>
<evidence type="ECO:0000256" key="6">
    <source>
        <dbReference type="ARBA" id="ARBA00022989"/>
    </source>
</evidence>
<sequence length="247" mass="28225">MSDYEQLHRQCRTLENLFDTKLTSYSQLAASLSRQNSDIEATGSAERWRDLESELDDLLEKACQSWSMRLEETNEHLGTLSNTPELLSPSMLRAIQRHREVFQDNARELRRTKTSVKSALEQANLLSGVRNDIEYVEHMAHLFTTLRISSAYKSSAADSLLAERGRIDSSHRMTDDVLEQAYETRSEFARQRTSLAGINTRMIGVLNTMPGINNVIGMIRSRRRRDSIILGLVVGVCIIIILTYMWN</sequence>
<dbReference type="GO" id="GO:0048219">
    <property type="term" value="P:inter-Golgi cisterna vesicle-mediated transport"/>
    <property type="evidence" value="ECO:0007669"/>
    <property type="project" value="TreeGrafter"/>
</dbReference>
<dbReference type="PANTHER" id="PTHR21094">
    <property type="entry name" value="GOS-28 SNARE- RELATED"/>
    <property type="match status" value="1"/>
</dbReference>
<evidence type="ECO:0000256" key="5">
    <source>
        <dbReference type="ARBA" id="ARBA00022927"/>
    </source>
</evidence>
<evidence type="ECO:0000256" key="10">
    <source>
        <dbReference type="SAM" id="Phobius"/>
    </source>
</evidence>
<evidence type="ECO:0000256" key="8">
    <source>
        <dbReference type="ARBA" id="ARBA00023136"/>
    </source>
</evidence>
<comment type="function">
    <text evidence="9">Involved in transport from the ER to the Golgi apparatus as well as in intra-Golgi transport. It belongs to a super-family of proteins called t-SNAREs or soluble NSF (N-ethylmaleimide-sensitive factor) attachment protein receptor.</text>
</comment>
<keyword evidence="5 9" id="KW-0653">Protein transport</keyword>
<comment type="similarity">
    <text evidence="2 9">Belongs to the GOSR1 family.</text>
</comment>
<dbReference type="GO" id="GO:0031201">
    <property type="term" value="C:SNARE complex"/>
    <property type="evidence" value="ECO:0007669"/>
    <property type="project" value="TreeGrafter"/>
</dbReference>
<dbReference type="GO" id="GO:0006888">
    <property type="term" value="P:endoplasmic reticulum to Golgi vesicle-mediated transport"/>
    <property type="evidence" value="ECO:0007669"/>
    <property type="project" value="InterPro"/>
</dbReference>
<evidence type="ECO:0000256" key="2">
    <source>
        <dbReference type="ARBA" id="ARBA00008473"/>
    </source>
</evidence>
<protein>
    <recommendedName>
        <fullName evidence="9">Golgi SNAP receptor complex member 1</fullName>
    </recommendedName>
</protein>
<comment type="subcellular location">
    <subcellularLocation>
        <location evidence="1">Golgi apparatus membrane</location>
        <topology evidence="1">Single-pass type IV membrane protein</topology>
    </subcellularLocation>
</comment>
<dbReference type="GO" id="GO:0006906">
    <property type="term" value="P:vesicle fusion"/>
    <property type="evidence" value="ECO:0007669"/>
    <property type="project" value="TreeGrafter"/>
</dbReference>
<dbReference type="GO" id="GO:0000139">
    <property type="term" value="C:Golgi membrane"/>
    <property type="evidence" value="ECO:0007669"/>
    <property type="project" value="UniProtKB-SubCell"/>
</dbReference>
<comment type="caution">
    <text evidence="11">The sequence shown here is derived from an EMBL/GenBank/DDBJ whole genome shotgun (WGS) entry which is preliminary data.</text>
</comment>
<dbReference type="InterPro" id="IPR023601">
    <property type="entry name" value="Golgi_SNAP_su1"/>
</dbReference>
<dbReference type="EMBL" id="JABCKI010000126">
    <property type="protein sequence ID" value="KAG5652439.1"/>
    <property type="molecule type" value="Genomic_DNA"/>
</dbReference>
<keyword evidence="8 9" id="KW-0472">Membrane</keyword>
<keyword evidence="6 10" id="KW-1133">Transmembrane helix</keyword>
<evidence type="ECO:0000256" key="9">
    <source>
        <dbReference type="PIRNR" id="PIRNR027109"/>
    </source>
</evidence>
<evidence type="ECO:0000256" key="1">
    <source>
        <dbReference type="ARBA" id="ARBA00004409"/>
    </source>
</evidence>
<evidence type="ECO:0000256" key="3">
    <source>
        <dbReference type="ARBA" id="ARBA00022448"/>
    </source>
</evidence>
<evidence type="ECO:0000313" key="12">
    <source>
        <dbReference type="Proteomes" id="UP000717328"/>
    </source>
</evidence>
<dbReference type="Proteomes" id="UP000717328">
    <property type="component" value="Unassembled WGS sequence"/>
</dbReference>
<comment type="subunit">
    <text evidence="9">Component of several multiprotein Golgi SNARE complexes.</text>
</comment>
<dbReference type="OrthoDB" id="422156at2759"/>
<proteinExistence type="inferred from homology"/>
<dbReference type="GO" id="GO:0005801">
    <property type="term" value="C:cis-Golgi network"/>
    <property type="evidence" value="ECO:0007669"/>
    <property type="project" value="InterPro"/>
</dbReference>
<keyword evidence="7 9" id="KW-0333">Golgi apparatus</keyword>
<name>A0A9P7KJV9_9AGAR</name>
<dbReference type="GO" id="GO:0005797">
    <property type="term" value="C:Golgi medial cisterna"/>
    <property type="evidence" value="ECO:0007669"/>
    <property type="project" value="TreeGrafter"/>
</dbReference>
<reference evidence="11" key="1">
    <citation type="submission" date="2021-02" db="EMBL/GenBank/DDBJ databases">
        <authorList>
            <person name="Nieuwenhuis M."/>
            <person name="Van De Peppel L.J.J."/>
        </authorList>
    </citation>
    <scope>NUCLEOTIDE SEQUENCE</scope>
    <source>
        <strain evidence="11">D49</strain>
    </source>
</reference>
<accession>A0A9P7KJV9</accession>
<dbReference type="AlphaFoldDB" id="A0A9P7KJV9"/>
<dbReference type="Pfam" id="PF12352">
    <property type="entry name" value="V-SNARE_C"/>
    <property type="match status" value="1"/>
</dbReference>
<organism evidence="11 12">
    <name type="scientific">Sphagnurus paluster</name>
    <dbReference type="NCBI Taxonomy" id="117069"/>
    <lineage>
        <taxon>Eukaryota</taxon>
        <taxon>Fungi</taxon>
        <taxon>Dikarya</taxon>
        <taxon>Basidiomycota</taxon>
        <taxon>Agaricomycotina</taxon>
        <taxon>Agaricomycetes</taxon>
        <taxon>Agaricomycetidae</taxon>
        <taxon>Agaricales</taxon>
        <taxon>Tricholomatineae</taxon>
        <taxon>Lyophyllaceae</taxon>
        <taxon>Sphagnurus</taxon>
    </lineage>
</organism>
<dbReference type="PANTHER" id="PTHR21094:SF2">
    <property type="entry name" value="GOLGI SNAP RECEPTOR COMPLEX MEMBER 1"/>
    <property type="match status" value="1"/>
</dbReference>
<dbReference type="GO" id="GO:0005484">
    <property type="term" value="F:SNAP receptor activity"/>
    <property type="evidence" value="ECO:0007669"/>
    <property type="project" value="TreeGrafter"/>
</dbReference>
<dbReference type="PIRSF" id="PIRSF027109">
    <property type="entry name" value="Golgi_SNARE"/>
    <property type="match status" value="1"/>
</dbReference>
<keyword evidence="12" id="KW-1185">Reference proteome</keyword>